<keyword evidence="6" id="KW-1185">Reference proteome</keyword>
<dbReference type="PROSITE" id="PS50088">
    <property type="entry name" value="ANK_REPEAT"/>
    <property type="match status" value="10"/>
</dbReference>
<feature type="repeat" description="ANK" evidence="3">
    <location>
        <begin position="837"/>
        <end position="869"/>
    </location>
</feature>
<dbReference type="Gene3D" id="2.60.120.920">
    <property type="match status" value="1"/>
</dbReference>
<feature type="repeat" description="ANK" evidence="3">
    <location>
        <begin position="534"/>
        <end position="566"/>
    </location>
</feature>
<dbReference type="PROSITE" id="PS50297">
    <property type="entry name" value="ANK_REP_REGION"/>
    <property type="match status" value="7"/>
</dbReference>
<sequence>MRAARFLSNEKLRSTWVTWYNELVEKKEDQIFETEEEQMPLQIAARFGLHGLVTHYASIIPTAEQAHSTLHDALNIAAMHGHEGIVGALLEHVTGISSHILTLSVKAGSSGAVRDIIGVGVDVNQADNEGCYGPLHYSVLVGSPEIATILLENHAKVDRKGPQGLTALHLAAMTGQVPMVELLLQFEASINLANDAGYDALKTAAHAGSSEIVRLLLDKGAQPSAVALDGKNALHVASEAGEPRITRMILDRAQDLFVCNAKGYTPVDLAAQRDNPAGLEEPLQRTSNTDNKLWFSKDDSLPFLASEALSGHRGTAKWFLHPPRVPGKREGSWAVYQAAAKGNTFTSTELPPRAEPETWPVIRDEQGQTALHEAIDNGYQAAVEQPLGISSFDINMKEDEEWTMVHRTAQSDDIAMTKSLINWEADINARDSEGKTPLHLAAQKGHLKVFQQLQSEMADLNAEDNYHNTPLSLAVEEGHKDVVLHILENENEKIAAREIEVYKGPLHVASLRGYHDLVQSFLEHGWSAHLRDARKNTPLHYAAEGDHLEVARTLLNADADINSTANYYSNLLFFTARSDSPNVLRALLEKGANINTQDNTGDTPSYGAACCGALKAVNTLLSWSPPPDLNLQNDDGRTALHAAYDSPEITQALLDAGTNPFIQTEDSKTPLALANFYGYKKTCDTLIKAMIPQALQNEALHMAAIHQISQFGKAQDLKSLLDGGFNCDTSDEDGTTALHFACLSVKDGTQAIEKVEMLVECGANLTKISSRWGTSLCAAAAGGNADIVQLLLSKGIGIEISNAQNQTPLMFAISNNQSDVADLLLRHKADPNHTNAKDGSALHVAVREGNLDTIKLLIGHGADPTIEVPKIPGVLLMAAGQKVRGIIEALVGTERSRVRLRDSIGRSLLMIAIIKRAEEVLDFLLGYESIELDAQDTNGKTALIIAAELWREAVPKLLSKKANPDLQDDGGKSALVYCILNKDLQNLSTLLRHQSTLTKLDARGRSPLYWACLTNNTEVFDIVLQAVKDSGSFECLAADAVRAAVAVKNSKFVETLLTDCNVNLNTPSPDGWSALFTAKQQDLSDIEFKLRSAGANDDDDLVDSSDISHIPSHLHPKDKHICLDVRSNGKMVIVVDGPLIADYENQSFGVVRADFPMSGKGIFYFEVTITKKSRKNVIGIGFCDEKAPLHRMLGWDSGSWGFHGDDGKIFAGYGKGRPYGKGDYSIGDTIGCCFDPNQGTTFYTRNGKSLGLAFRGVKGKLYPAICFDIRSPGSSVIVNFGDDESKPFVFGGPYELEHSESLLSIPQEFDTTNSASKMRQRRAQRRHFIME</sequence>
<feature type="repeat" description="ANK" evidence="3">
    <location>
        <begin position="804"/>
        <end position="836"/>
    </location>
</feature>
<dbReference type="InterPro" id="IPR003877">
    <property type="entry name" value="SPRY_dom"/>
</dbReference>
<protein>
    <recommendedName>
        <fullName evidence="4">B30.2/SPRY domain-containing protein</fullName>
    </recommendedName>
</protein>
<reference evidence="6" key="1">
    <citation type="journal article" date="2017" name="Nat. Microbiol.">
        <title>Global analysis of biosynthetic gene clusters reveals vast potential of secondary metabolite production in Penicillium species.</title>
        <authorList>
            <person name="Nielsen J.C."/>
            <person name="Grijseels S."/>
            <person name="Prigent S."/>
            <person name="Ji B."/>
            <person name="Dainat J."/>
            <person name="Nielsen K.F."/>
            <person name="Frisvad J.C."/>
            <person name="Workman M."/>
            <person name="Nielsen J."/>
        </authorList>
    </citation>
    <scope>NUCLEOTIDE SEQUENCE [LARGE SCALE GENOMIC DNA]</scope>
    <source>
        <strain evidence="6">IBT 29486</strain>
    </source>
</reference>
<comment type="caution">
    <text evidence="5">The sequence shown here is derived from an EMBL/GenBank/DDBJ whole genome shotgun (WGS) entry which is preliminary data.</text>
</comment>
<dbReference type="OrthoDB" id="341259at2759"/>
<dbReference type="InterPro" id="IPR001870">
    <property type="entry name" value="B30.2/SPRY"/>
</dbReference>
<dbReference type="InterPro" id="IPR002110">
    <property type="entry name" value="Ankyrin_rpt"/>
</dbReference>
<evidence type="ECO:0000256" key="2">
    <source>
        <dbReference type="ARBA" id="ARBA00023043"/>
    </source>
</evidence>
<dbReference type="SUPFAM" id="SSF49899">
    <property type="entry name" value="Concanavalin A-like lectins/glucanases"/>
    <property type="match status" value="1"/>
</dbReference>
<feature type="repeat" description="ANK" evidence="3">
    <location>
        <begin position="505"/>
        <end position="533"/>
    </location>
</feature>
<dbReference type="EMBL" id="MDYP01000021">
    <property type="protein sequence ID" value="OQE05927.1"/>
    <property type="molecule type" value="Genomic_DNA"/>
</dbReference>
<gene>
    <name evidence="5" type="ORF">PENVUL_c021G02393</name>
</gene>
<feature type="domain" description="B30.2/SPRY" evidence="4">
    <location>
        <begin position="1092"/>
        <end position="1285"/>
    </location>
</feature>
<dbReference type="InterPro" id="IPR013320">
    <property type="entry name" value="ConA-like_dom_sf"/>
</dbReference>
<dbReference type="PANTHER" id="PTHR24198:SF165">
    <property type="entry name" value="ANKYRIN REPEAT-CONTAINING PROTEIN-RELATED"/>
    <property type="match status" value="1"/>
</dbReference>
<feature type="repeat" description="ANK" evidence="3">
    <location>
        <begin position="771"/>
        <end position="803"/>
    </location>
</feature>
<dbReference type="Proteomes" id="UP000191518">
    <property type="component" value="Unassembled WGS sequence"/>
</dbReference>
<evidence type="ECO:0000313" key="6">
    <source>
        <dbReference type="Proteomes" id="UP000191518"/>
    </source>
</evidence>
<dbReference type="Pfam" id="PF00622">
    <property type="entry name" value="SPRY"/>
    <property type="match status" value="1"/>
</dbReference>
<dbReference type="SMART" id="SM00248">
    <property type="entry name" value="ANK"/>
    <property type="match status" value="24"/>
</dbReference>
<dbReference type="Pfam" id="PF12796">
    <property type="entry name" value="Ank_2"/>
    <property type="match status" value="5"/>
</dbReference>
<evidence type="ECO:0000256" key="3">
    <source>
        <dbReference type="PROSITE-ProRule" id="PRU00023"/>
    </source>
</evidence>
<feature type="repeat" description="ANK" evidence="3">
    <location>
        <begin position="163"/>
        <end position="195"/>
    </location>
</feature>
<dbReference type="SUPFAM" id="SSF48403">
    <property type="entry name" value="Ankyrin repeat"/>
    <property type="match status" value="3"/>
</dbReference>
<dbReference type="InterPro" id="IPR036770">
    <property type="entry name" value="Ankyrin_rpt-contain_sf"/>
</dbReference>
<feature type="repeat" description="ANK" evidence="3">
    <location>
        <begin position="196"/>
        <end position="228"/>
    </location>
</feature>
<organism evidence="5 6">
    <name type="scientific">Penicillium vulpinum</name>
    <dbReference type="NCBI Taxonomy" id="29845"/>
    <lineage>
        <taxon>Eukaryota</taxon>
        <taxon>Fungi</taxon>
        <taxon>Dikarya</taxon>
        <taxon>Ascomycota</taxon>
        <taxon>Pezizomycotina</taxon>
        <taxon>Eurotiomycetes</taxon>
        <taxon>Eurotiomycetidae</taxon>
        <taxon>Eurotiales</taxon>
        <taxon>Aspergillaceae</taxon>
        <taxon>Penicillium</taxon>
    </lineage>
</organism>
<dbReference type="Pfam" id="PF13637">
    <property type="entry name" value="Ank_4"/>
    <property type="match status" value="1"/>
</dbReference>
<keyword evidence="2 3" id="KW-0040">ANK repeat</keyword>
<dbReference type="Gene3D" id="1.25.40.20">
    <property type="entry name" value="Ankyrin repeat-containing domain"/>
    <property type="match status" value="5"/>
</dbReference>
<evidence type="ECO:0000313" key="5">
    <source>
        <dbReference type="EMBL" id="OQE05927.1"/>
    </source>
</evidence>
<dbReference type="PROSITE" id="PS50188">
    <property type="entry name" value="B302_SPRY"/>
    <property type="match status" value="1"/>
</dbReference>
<dbReference type="InterPro" id="IPR043136">
    <property type="entry name" value="B30.2/SPRY_sf"/>
</dbReference>
<keyword evidence="1" id="KW-0677">Repeat</keyword>
<dbReference type="STRING" id="29845.A0A1V6RVX6"/>
<dbReference type="SMART" id="SM00449">
    <property type="entry name" value="SPRY"/>
    <property type="match status" value="1"/>
</dbReference>
<evidence type="ECO:0000256" key="1">
    <source>
        <dbReference type="ARBA" id="ARBA00022737"/>
    </source>
</evidence>
<name>A0A1V6RVX6_9EURO</name>
<proteinExistence type="predicted"/>
<evidence type="ECO:0000259" key="4">
    <source>
        <dbReference type="PROSITE" id="PS50188"/>
    </source>
</evidence>
<feature type="repeat" description="ANK" evidence="3">
    <location>
        <begin position="229"/>
        <end position="261"/>
    </location>
</feature>
<dbReference type="PANTHER" id="PTHR24198">
    <property type="entry name" value="ANKYRIN REPEAT AND PROTEIN KINASE DOMAIN-CONTAINING PROTEIN"/>
    <property type="match status" value="1"/>
</dbReference>
<dbReference type="PRINTS" id="PR01415">
    <property type="entry name" value="ANKYRIN"/>
</dbReference>
<feature type="repeat" description="ANK" evidence="3">
    <location>
        <begin position="433"/>
        <end position="465"/>
    </location>
</feature>
<feature type="repeat" description="ANK" evidence="3">
    <location>
        <begin position="572"/>
        <end position="599"/>
    </location>
</feature>
<accession>A0A1V6RVX6</accession>